<dbReference type="Proteomes" id="UP000291822">
    <property type="component" value="Unassembled WGS sequence"/>
</dbReference>
<keyword evidence="2" id="KW-1185">Reference proteome</keyword>
<accession>A0A4R0YKL7</accession>
<dbReference type="AlphaFoldDB" id="A0A4R0YKL7"/>
<evidence type="ECO:0000313" key="1">
    <source>
        <dbReference type="EMBL" id="TCI06825.1"/>
    </source>
</evidence>
<reference evidence="1 2" key="1">
    <citation type="submission" date="2019-02" db="EMBL/GenBank/DDBJ databases">
        <title>Dyella amyloliquefaciens sp. nov., isolated from forest soil.</title>
        <authorList>
            <person name="Gao Z.-H."/>
            <person name="Qiu L.-H."/>
        </authorList>
    </citation>
    <scope>NUCLEOTIDE SEQUENCE [LARGE SCALE GENOMIC DNA]</scope>
    <source>
        <strain evidence="1 2">KACC 12747</strain>
    </source>
</reference>
<proteinExistence type="predicted"/>
<evidence type="ECO:0008006" key="3">
    <source>
        <dbReference type="Google" id="ProtNLM"/>
    </source>
</evidence>
<dbReference type="EMBL" id="SJTG01000005">
    <property type="protein sequence ID" value="TCI06825.1"/>
    <property type="molecule type" value="Genomic_DNA"/>
</dbReference>
<dbReference type="RefSeq" id="WP_131411634.1">
    <property type="nucleotide sequence ID" value="NZ_SJTG01000005.1"/>
</dbReference>
<evidence type="ECO:0000313" key="2">
    <source>
        <dbReference type="Proteomes" id="UP000291822"/>
    </source>
</evidence>
<protein>
    <recommendedName>
        <fullName evidence="3">GIY-YIG domain-containing protein</fullName>
    </recommendedName>
</protein>
<sequence>MTIQSLEKKTGEFFLRHWANTGLSIPEWQCWDDFLHAPVPSYNLGGCYALFQGSSLIYVGSGISRGSGRYRDQGISTRMMKHVYSTDRDKPGMYKLCDKWAAVTAIFTIGFPNECAYLAVALETYLIRELGPPRNRRL</sequence>
<gene>
    <name evidence="1" type="ORF">EZM97_29790</name>
</gene>
<comment type="caution">
    <text evidence="1">The sequence shown here is derived from an EMBL/GenBank/DDBJ whole genome shotgun (WGS) entry which is preliminary data.</text>
</comment>
<name>A0A4R0YKL7_9GAMM</name>
<organism evidence="1 2">
    <name type="scientific">Dyella soli</name>
    <dbReference type="NCBI Taxonomy" id="522319"/>
    <lineage>
        <taxon>Bacteria</taxon>
        <taxon>Pseudomonadati</taxon>
        <taxon>Pseudomonadota</taxon>
        <taxon>Gammaproteobacteria</taxon>
        <taxon>Lysobacterales</taxon>
        <taxon>Rhodanobacteraceae</taxon>
        <taxon>Dyella</taxon>
    </lineage>
</organism>